<dbReference type="GO" id="GO:0016787">
    <property type="term" value="F:hydrolase activity"/>
    <property type="evidence" value="ECO:0007669"/>
    <property type="project" value="UniProtKB-KW"/>
</dbReference>
<dbReference type="AlphaFoldDB" id="A0A5E4NES9"/>
<keyword evidence="1" id="KW-0378">Hydrolase</keyword>
<protein>
    <submittedName>
        <fullName evidence="1">P-loop containing nucleoside triphosphate hydrolase</fullName>
    </submittedName>
</protein>
<gene>
    <name evidence="1" type="ORF">CINCED_3A002561</name>
</gene>
<dbReference type="OrthoDB" id="6818379at2759"/>
<keyword evidence="2" id="KW-1185">Reference proteome</keyword>
<proteinExistence type="predicted"/>
<reference evidence="1 2" key="1">
    <citation type="submission" date="2019-08" db="EMBL/GenBank/DDBJ databases">
        <authorList>
            <person name="Alioto T."/>
            <person name="Alioto T."/>
            <person name="Gomez Garrido J."/>
        </authorList>
    </citation>
    <scope>NUCLEOTIDE SEQUENCE [LARGE SCALE GENOMIC DNA]</scope>
</reference>
<evidence type="ECO:0000313" key="1">
    <source>
        <dbReference type="EMBL" id="VVC42265.1"/>
    </source>
</evidence>
<accession>A0A5E4NES9</accession>
<organism evidence="1 2">
    <name type="scientific">Cinara cedri</name>
    <dbReference type="NCBI Taxonomy" id="506608"/>
    <lineage>
        <taxon>Eukaryota</taxon>
        <taxon>Metazoa</taxon>
        <taxon>Ecdysozoa</taxon>
        <taxon>Arthropoda</taxon>
        <taxon>Hexapoda</taxon>
        <taxon>Insecta</taxon>
        <taxon>Pterygota</taxon>
        <taxon>Neoptera</taxon>
        <taxon>Paraneoptera</taxon>
        <taxon>Hemiptera</taxon>
        <taxon>Sternorrhyncha</taxon>
        <taxon>Aphidomorpha</taxon>
        <taxon>Aphidoidea</taxon>
        <taxon>Aphididae</taxon>
        <taxon>Lachninae</taxon>
        <taxon>Cinara</taxon>
    </lineage>
</organism>
<dbReference type="SUPFAM" id="SSF52540">
    <property type="entry name" value="P-loop containing nucleoside triphosphate hydrolases"/>
    <property type="match status" value="1"/>
</dbReference>
<dbReference type="InterPro" id="IPR027417">
    <property type="entry name" value="P-loop_NTPase"/>
</dbReference>
<sequence>MPKEHNKLEKILDKYKNIEPFPYQETKDNDESIFPIPLRCLIVGSSGSGKSNLLWNIITNFRVPFENLYISTKTIDQPIYEKLVEEFNDIDEIETVISNEGIVSVDECQHKESRHKADLILEKNAKDIYKNPETSLGEKTAAFATSNIMKVKRKLRMGLI</sequence>
<name>A0A5E4NES9_9HEMI</name>
<evidence type="ECO:0000313" key="2">
    <source>
        <dbReference type="Proteomes" id="UP000325440"/>
    </source>
</evidence>
<dbReference type="EMBL" id="CABPRJ010001943">
    <property type="protein sequence ID" value="VVC42265.1"/>
    <property type="molecule type" value="Genomic_DNA"/>
</dbReference>
<dbReference type="Proteomes" id="UP000325440">
    <property type="component" value="Unassembled WGS sequence"/>
</dbReference>